<dbReference type="InterPro" id="IPR054613">
    <property type="entry name" value="Peptidase_S78_dom"/>
</dbReference>
<proteinExistence type="predicted"/>
<evidence type="ECO:0000256" key="2">
    <source>
        <dbReference type="ARBA" id="ARBA00022670"/>
    </source>
</evidence>
<protein>
    <submittedName>
        <fullName evidence="5">HK97 family phage prohead protease</fullName>
    </submittedName>
</protein>
<evidence type="ECO:0000256" key="1">
    <source>
        <dbReference type="ARBA" id="ARBA00022612"/>
    </source>
</evidence>
<feature type="domain" description="Prohead serine protease" evidence="4">
    <location>
        <begin position="3"/>
        <end position="136"/>
    </location>
</feature>
<dbReference type="Proteomes" id="UP001560685">
    <property type="component" value="Unassembled WGS sequence"/>
</dbReference>
<dbReference type="GO" id="GO:0006508">
    <property type="term" value="P:proteolysis"/>
    <property type="evidence" value="ECO:0007669"/>
    <property type="project" value="UniProtKB-KW"/>
</dbReference>
<keyword evidence="2 5" id="KW-0645">Protease</keyword>
<gene>
    <name evidence="5" type="ORF">ABFZ84_01215</name>
</gene>
<reference evidence="5 6" key="1">
    <citation type="submission" date="2024-05" db="EMBL/GenBank/DDBJ databases">
        <title>Three bacterial strains, DH-69, EH-24, and ECK-19 isolated from coastal sediments.</title>
        <authorList>
            <person name="Ye Y.-Q."/>
            <person name="Du Z.-J."/>
        </authorList>
    </citation>
    <scope>NUCLEOTIDE SEQUENCE [LARGE SCALE GENOMIC DNA]</scope>
    <source>
        <strain evidence="5 6">ECK-19</strain>
    </source>
</reference>
<evidence type="ECO:0000256" key="3">
    <source>
        <dbReference type="ARBA" id="ARBA00022801"/>
    </source>
</evidence>
<evidence type="ECO:0000313" key="5">
    <source>
        <dbReference type="EMBL" id="MEX6632157.1"/>
    </source>
</evidence>
<evidence type="ECO:0000313" key="6">
    <source>
        <dbReference type="Proteomes" id="UP001560685"/>
    </source>
</evidence>
<dbReference type="InterPro" id="IPR006433">
    <property type="entry name" value="Prohead_protease"/>
</dbReference>
<comment type="caution">
    <text evidence="5">The sequence shown here is derived from an EMBL/GenBank/DDBJ whole genome shotgun (WGS) entry which is preliminary data.</text>
</comment>
<dbReference type="GO" id="GO:0008233">
    <property type="term" value="F:peptidase activity"/>
    <property type="evidence" value="ECO:0007669"/>
    <property type="project" value="UniProtKB-KW"/>
</dbReference>
<name>A0ABV3Z1M1_9PROT</name>
<organism evidence="5 6">
    <name type="scientific">Hyphococcus lacteus</name>
    <dbReference type="NCBI Taxonomy" id="3143536"/>
    <lineage>
        <taxon>Bacteria</taxon>
        <taxon>Pseudomonadati</taxon>
        <taxon>Pseudomonadota</taxon>
        <taxon>Alphaproteobacteria</taxon>
        <taxon>Parvularculales</taxon>
        <taxon>Parvularculaceae</taxon>
        <taxon>Hyphococcus</taxon>
    </lineage>
</organism>
<keyword evidence="6" id="KW-1185">Reference proteome</keyword>
<keyword evidence="3" id="KW-0378">Hydrolase</keyword>
<keyword evidence="1" id="KW-1188">Viral release from host cell</keyword>
<sequence>MTDIKANDNSLVADIEGYGAVFHKPDLNGDIVVPGAFNRDGPVRMLYQHAAETPIGRWMELREDRFGLFVRGQIILSSPRAREIHALLIGGALDGLSIGYQTIRAVKTKTGRKILSASLWEISVVTFPMAPLARISQVGSPRPEHRQEQNIDGPLGDFTSALRQATSTLSV</sequence>
<evidence type="ECO:0000259" key="4">
    <source>
        <dbReference type="Pfam" id="PF04586"/>
    </source>
</evidence>
<dbReference type="RefSeq" id="WP_369311955.1">
    <property type="nucleotide sequence ID" value="NZ_JBEHZE010000001.1"/>
</dbReference>
<dbReference type="Pfam" id="PF04586">
    <property type="entry name" value="Peptidase_S78"/>
    <property type="match status" value="1"/>
</dbReference>
<accession>A0ABV3Z1M1</accession>
<dbReference type="SUPFAM" id="SSF50789">
    <property type="entry name" value="Herpes virus serine proteinase, assemblin"/>
    <property type="match status" value="1"/>
</dbReference>
<dbReference type="EMBL" id="JBEHZE010000001">
    <property type="protein sequence ID" value="MEX6632157.1"/>
    <property type="molecule type" value="Genomic_DNA"/>
</dbReference>
<dbReference type="NCBIfam" id="TIGR01543">
    <property type="entry name" value="proheadase_HK97"/>
    <property type="match status" value="1"/>
</dbReference>